<dbReference type="EMBL" id="AGNL01001425">
    <property type="protein sequence ID" value="EJK77006.1"/>
    <property type="molecule type" value="Genomic_DNA"/>
</dbReference>
<organism evidence="1 2">
    <name type="scientific">Thalassiosira oceanica</name>
    <name type="common">Marine diatom</name>
    <dbReference type="NCBI Taxonomy" id="159749"/>
    <lineage>
        <taxon>Eukaryota</taxon>
        <taxon>Sar</taxon>
        <taxon>Stramenopiles</taxon>
        <taxon>Ochrophyta</taxon>
        <taxon>Bacillariophyta</taxon>
        <taxon>Coscinodiscophyceae</taxon>
        <taxon>Thalassiosirophycidae</taxon>
        <taxon>Thalassiosirales</taxon>
        <taxon>Thalassiosiraceae</taxon>
        <taxon>Thalassiosira</taxon>
    </lineage>
</organism>
<gene>
    <name evidence="1" type="ORF">THAOC_01191</name>
</gene>
<comment type="caution">
    <text evidence="1">The sequence shown here is derived from an EMBL/GenBank/DDBJ whole genome shotgun (WGS) entry which is preliminary data.</text>
</comment>
<evidence type="ECO:0000313" key="1">
    <source>
        <dbReference type="EMBL" id="EJK77006.1"/>
    </source>
</evidence>
<dbReference type="AlphaFoldDB" id="K0TNB7"/>
<evidence type="ECO:0008006" key="3">
    <source>
        <dbReference type="Google" id="ProtNLM"/>
    </source>
</evidence>
<name>K0TNB7_THAOC</name>
<protein>
    <recommendedName>
        <fullName evidence="3">Sulfotransferase domain-containing protein</fullName>
    </recommendedName>
</protein>
<reference evidence="1 2" key="1">
    <citation type="journal article" date="2012" name="Genome Biol.">
        <title>Genome and low-iron response of an oceanic diatom adapted to chronic iron limitation.</title>
        <authorList>
            <person name="Lommer M."/>
            <person name="Specht M."/>
            <person name="Roy A.S."/>
            <person name="Kraemer L."/>
            <person name="Andreson R."/>
            <person name="Gutowska M.A."/>
            <person name="Wolf J."/>
            <person name="Bergner S.V."/>
            <person name="Schilhabel M.B."/>
            <person name="Klostermeier U.C."/>
            <person name="Beiko R.G."/>
            <person name="Rosenstiel P."/>
            <person name="Hippler M."/>
            <person name="Laroche J."/>
        </authorList>
    </citation>
    <scope>NUCLEOTIDE SEQUENCE [LARGE SCALE GENOMIC DNA]</scope>
    <source>
        <strain evidence="1 2">CCMP1005</strain>
    </source>
</reference>
<evidence type="ECO:0000313" key="2">
    <source>
        <dbReference type="Proteomes" id="UP000266841"/>
    </source>
</evidence>
<proteinExistence type="predicted"/>
<sequence length="489" mass="56158">MRALARTCQFRVTIFIFPKINPEHAARPQAMQGVRRIEDFATLGTLGPDSLEGRTTAGELCGWTAKAMRSPWGSSTISTRLAKISVIAALCTNGLYRGFRWYSDGYLGRVPNLNEQTASLSTTWTEHQQQQQSVEDRLQRMATLTSPPTEIYVLGERNSGTNFAANVLRRAFVPPNVVDPSRTHEYFSSDIPILKHKHMFRHHILTQEELEEIRRRRDILWILAVRQPCAWAEAMQRIPWHLCYPLEHDECQQTKFIGMEHKSDTKQLSLSRFFGMQWADWPEAHNFRNLSFVGEDFVYKNVFELRAHKLRIMKQIIEAVPRNVKIVRLHELERSPEVFIQVSCRSVDAIRCLRPIFYTTHTMIVWQEPRTRVQPHTEAALQTPGMIETKDVAPAEFSRINSARKRQDTSRNLLERACPQGGTARDKLGNRELLRIQLSRLPSVLPEVIMIRQMKTLGGGPRGPTPISGFVKRARDACKQGHHCEHVAV</sequence>
<accession>K0TNB7</accession>
<keyword evidence="2" id="KW-1185">Reference proteome</keyword>
<dbReference type="Proteomes" id="UP000266841">
    <property type="component" value="Unassembled WGS sequence"/>
</dbReference>